<gene>
    <name evidence="8" type="primary">drrC_3</name>
    <name evidence="8" type="ORF">MHEL_18020</name>
</gene>
<evidence type="ECO:0000256" key="6">
    <source>
        <dbReference type="RuleBase" id="RU361157"/>
    </source>
</evidence>
<dbReference type="GO" id="GO:0043190">
    <property type="term" value="C:ATP-binding cassette (ABC) transporter complex"/>
    <property type="evidence" value="ECO:0007669"/>
    <property type="project" value="InterPro"/>
</dbReference>
<evidence type="ECO:0000259" key="7">
    <source>
        <dbReference type="PROSITE" id="PS51012"/>
    </source>
</evidence>
<comment type="subcellular location">
    <subcellularLocation>
        <location evidence="6">Cell membrane</location>
        <topology evidence="6">Multi-pass membrane protein</topology>
    </subcellularLocation>
    <subcellularLocation>
        <location evidence="1">Membrane</location>
        <topology evidence="1">Multi-pass membrane protein</topology>
    </subcellularLocation>
</comment>
<evidence type="ECO:0000256" key="2">
    <source>
        <dbReference type="ARBA" id="ARBA00022692"/>
    </source>
</evidence>
<dbReference type="Pfam" id="PF01061">
    <property type="entry name" value="ABC2_membrane"/>
    <property type="match status" value="1"/>
</dbReference>
<dbReference type="PIRSF" id="PIRSF006648">
    <property type="entry name" value="DrrB"/>
    <property type="match status" value="1"/>
</dbReference>
<organism evidence="8 9">
    <name type="scientific">Mycolicibacterium helvum</name>
    <dbReference type="NCBI Taxonomy" id="1534349"/>
    <lineage>
        <taxon>Bacteria</taxon>
        <taxon>Bacillati</taxon>
        <taxon>Actinomycetota</taxon>
        <taxon>Actinomycetes</taxon>
        <taxon>Mycobacteriales</taxon>
        <taxon>Mycobacteriaceae</taxon>
        <taxon>Mycolicibacterium</taxon>
    </lineage>
</organism>
<feature type="domain" description="ABC transmembrane type-2" evidence="7">
    <location>
        <begin position="30"/>
        <end position="257"/>
    </location>
</feature>
<evidence type="ECO:0000256" key="3">
    <source>
        <dbReference type="ARBA" id="ARBA00022989"/>
    </source>
</evidence>
<sequence>MSTAASTHRRIMPAMILAERMFMHWRLHPMVPLQSVLVPTLLLLTYYLVISKSMVHLTGSDNLATLVPMCIVAGTMMGTLGAGFHIPGERESGLLSRFWVMPVHRGSFLAGTLLAEAAQTLAASFVLLFVGMALGLRFDGAWPAVIPFLLLPVLVTLVFATIVVAVAVRNNSAPLLTLLGGAAIGMAFCTGGVAPLEHFPDWIQPIARVQPLAPVIDAMRALAEGEPAGDALLAALAWLAGLGALFGPVAVRGYRTAAQSGGTG</sequence>
<keyword evidence="5" id="KW-0046">Antibiotic resistance</keyword>
<dbReference type="PANTHER" id="PTHR43229">
    <property type="entry name" value="NODULATION PROTEIN J"/>
    <property type="match status" value="1"/>
</dbReference>
<evidence type="ECO:0000313" key="8">
    <source>
        <dbReference type="EMBL" id="BBY63559.1"/>
    </source>
</evidence>
<protein>
    <recommendedName>
        <fullName evidence="6">Transport permease protein</fullName>
    </recommendedName>
</protein>
<dbReference type="KEGG" id="mhev:MHEL_18020"/>
<feature type="transmembrane region" description="Helical" evidence="6">
    <location>
        <begin position="107"/>
        <end position="134"/>
    </location>
</feature>
<keyword evidence="9" id="KW-1185">Reference proteome</keyword>
<feature type="transmembrane region" description="Helical" evidence="6">
    <location>
        <begin position="30"/>
        <end position="50"/>
    </location>
</feature>
<dbReference type="AlphaFoldDB" id="A0A7I7T511"/>
<dbReference type="InterPro" id="IPR047817">
    <property type="entry name" value="ABC2_TM_bact-type"/>
</dbReference>
<dbReference type="PROSITE" id="PS51012">
    <property type="entry name" value="ABC_TM2"/>
    <property type="match status" value="1"/>
</dbReference>
<name>A0A7I7T511_9MYCO</name>
<dbReference type="RefSeq" id="WP_246227801.1">
    <property type="nucleotide sequence ID" value="NZ_AP022596.1"/>
</dbReference>
<evidence type="ECO:0000256" key="1">
    <source>
        <dbReference type="ARBA" id="ARBA00004141"/>
    </source>
</evidence>
<proteinExistence type="inferred from homology"/>
<dbReference type="Proteomes" id="UP000467148">
    <property type="component" value="Chromosome"/>
</dbReference>
<dbReference type="InterPro" id="IPR000412">
    <property type="entry name" value="ABC_2_transport"/>
</dbReference>
<keyword evidence="6" id="KW-1003">Cell membrane</keyword>
<feature type="transmembrane region" description="Helical" evidence="6">
    <location>
        <begin position="146"/>
        <end position="168"/>
    </location>
</feature>
<dbReference type="PANTHER" id="PTHR43229:SF2">
    <property type="entry name" value="NODULATION PROTEIN J"/>
    <property type="match status" value="1"/>
</dbReference>
<feature type="transmembrane region" description="Helical" evidence="6">
    <location>
        <begin position="231"/>
        <end position="251"/>
    </location>
</feature>
<keyword evidence="3 6" id="KW-1133">Transmembrane helix</keyword>
<keyword evidence="4 6" id="KW-0472">Membrane</keyword>
<reference evidence="8 9" key="1">
    <citation type="journal article" date="2019" name="Emerg. Microbes Infect.">
        <title>Comprehensive subspecies identification of 175 nontuberculous mycobacteria species based on 7547 genomic profiles.</title>
        <authorList>
            <person name="Matsumoto Y."/>
            <person name="Kinjo T."/>
            <person name="Motooka D."/>
            <person name="Nabeya D."/>
            <person name="Jung N."/>
            <person name="Uechi K."/>
            <person name="Horii T."/>
            <person name="Iida T."/>
            <person name="Fujita J."/>
            <person name="Nakamura S."/>
        </authorList>
    </citation>
    <scope>NUCLEOTIDE SEQUENCE [LARGE SCALE GENOMIC DNA]</scope>
    <source>
        <strain evidence="8 9">JCM 30396</strain>
    </source>
</reference>
<keyword evidence="6" id="KW-0813">Transport</keyword>
<dbReference type="EMBL" id="AP022596">
    <property type="protein sequence ID" value="BBY63559.1"/>
    <property type="molecule type" value="Genomic_DNA"/>
</dbReference>
<dbReference type="InterPro" id="IPR051784">
    <property type="entry name" value="Nod_factor_ABC_transporter"/>
</dbReference>
<feature type="transmembrane region" description="Helical" evidence="6">
    <location>
        <begin position="62"/>
        <end position="86"/>
    </location>
</feature>
<evidence type="ECO:0000313" key="9">
    <source>
        <dbReference type="Proteomes" id="UP000467148"/>
    </source>
</evidence>
<dbReference type="GO" id="GO:0140359">
    <property type="term" value="F:ABC-type transporter activity"/>
    <property type="evidence" value="ECO:0007669"/>
    <property type="project" value="InterPro"/>
</dbReference>
<keyword evidence="2 6" id="KW-0812">Transmembrane</keyword>
<accession>A0A7I7T511</accession>
<feature type="transmembrane region" description="Helical" evidence="6">
    <location>
        <begin position="175"/>
        <end position="194"/>
    </location>
</feature>
<dbReference type="InterPro" id="IPR013525">
    <property type="entry name" value="ABC2_TM"/>
</dbReference>
<dbReference type="GO" id="GO:0046677">
    <property type="term" value="P:response to antibiotic"/>
    <property type="evidence" value="ECO:0007669"/>
    <property type="project" value="UniProtKB-KW"/>
</dbReference>
<evidence type="ECO:0000256" key="4">
    <source>
        <dbReference type="ARBA" id="ARBA00023136"/>
    </source>
</evidence>
<evidence type="ECO:0000256" key="5">
    <source>
        <dbReference type="ARBA" id="ARBA00023251"/>
    </source>
</evidence>
<comment type="similarity">
    <text evidence="6">Belongs to the ABC-2 integral membrane protein family.</text>
</comment>